<evidence type="ECO:0000256" key="3">
    <source>
        <dbReference type="ARBA" id="ARBA00022741"/>
    </source>
</evidence>
<dbReference type="GO" id="GO:0005524">
    <property type="term" value="F:ATP binding"/>
    <property type="evidence" value="ECO:0007669"/>
    <property type="project" value="UniProtKB-UniRule"/>
</dbReference>
<keyword evidence="5 8" id="KW-0648">Protein biosynthesis</keyword>
<protein>
    <recommendedName>
        <fullName evidence="8">Glycine--tRNA ligase beta subunit</fullName>
        <ecNumber evidence="8">6.1.1.14</ecNumber>
    </recommendedName>
    <alternativeName>
        <fullName evidence="8">Glycyl-tRNA synthetase beta subunit</fullName>
        <shortName evidence="8">GlyRS</shortName>
    </alternativeName>
</protein>
<comment type="subcellular location">
    <subcellularLocation>
        <location evidence="8">Cytoplasm</location>
    </subcellularLocation>
</comment>
<name>C8PE27_9BACT</name>
<dbReference type="GO" id="GO:0004820">
    <property type="term" value="F:glycine-tRNA ligase activity"/>
    <property type="evidence" value="ECO:0007669"/>
    <property type="project" value="UniProtKB-UniRule"/>
</dbReference>
<evidence type="ECO:0000313" key="9">
    <source>
        <dbReference type="EMBL" id="EEV18900.1"/>
    </source>
</evidence>
<evidence type="ECO:0000313" key="10">
    <source>
        <dbReference type="Proteomes" id="UP000005709"/>
    </source>
</evidence>
<sequence length="675" mass="75597">MELLIEIGVEELPAIPFLKERANIAPKWRAVLEANRINSDFRFEFSPRRFVLFHEDFPQRGDDAQIVSTGAPKSVALKDGAWSPAALSFAKKYGISESELEFRQVGGKEVLYHAEVQKGRDSREILGEMIEEFLRSLNFGRAMRWGSGEFEFIRPIRSIACVLGGQNVDFEIYGVRSAAAFFPHRKFGYEAIKFKDAVDYFALLERNGVILSEQKRKDKILSEFAKLEKKHGFKIEVDPALLDEVTAITEYPTALLGSFERDFLSVPKEVIITSMKENQRYFPVFEGKNLSNHFVVVSNAITDDDELVVRGNEKVLRARLSDAMFFWKSDLQAEFSPEKLKQISYMQALGSVYDKQVRELAVARALSADYATQIEAEIGKKDFAQDVENAVMFSKADLSSTMVGEFSELQGIMGSYYAAHAGLADHVCRAIREQYLPSGEDSELPSGVFSSVIAIAMKFETLLGLFSINKVPSGNKDPYALRRAATGLIKILLNQGLSFDANALAQKLAPNYKKFDISKLLDFIKDRLYGIFDEINPSVIKACIASGENDLLLLSKAIKALGEIAAAADFGENFATFKRLANIIKDEKIGAVDENLFEHGAERALNAAFRAIKLNENDVSGYLRSLFGLKGVIDDFFDNVMINVQDVKIRTNRIANIGQIYRAFLQFADIKEIGF</sequence>
<organism evidence="9 10">
    <name type="scientific">Campylobacter gracilis RM3268</name>
    <dbReference type="NCBI Taxonomy" id="553220"/>
    <lineage>
        <taxon>Bacteria</taxon>
        <taxon>Pseudomonadati</taxon>
        <taxon>Campylobacterota</taxon>
        <taxon>Epsilonproteobacteria</taxon>
        <taxon>Campylobacterales</taxon>
        <taxon>Campylobacteraceae</taxon>
        <taxon>Campylobacter</taxon>
    </lineage>
</organism>
<dbReference type="Proteomes" id="UP000005709">
    <property type="component" value="Unassembled WGS sequence"/>
</dbReference>
<accession>C8PE27</accession>
<dbReference type="PRINTS" id="PR01045">
    <property type="entry name" value="TRNASYNTHGB"/>
</dbReference>
<dbReference type="EMBL" id="ACYG01000005">
    <property type="protein sequence ID" value="EEV18900.1"/>
    <property type="molecule type" value="Genomic_DNA"/>
</dbReference>
<dbReference type="Pfam" id="PF02092">
    <property type="entry name" value="tRNA_synt_2f"/>
    <property type="match status" value="1"/>
</dbReference>
<evidence type="ECO:0000256" key="8">
    <source>
        <dbReference type="HAMAP-Rule" id="MF_00255"/>
    </source>
</evidence>
<evidence type="ECO:0000256" key="4">
    <source>
        <dbReference type="ARBA" id="ARBA00022840"/>
    </source>
</evidence>
<keyword evidence="2 8" id="KW-0436">Ligase</keyword>
<evidence type="ECO:0000256" key="6">
    <source>
        <dbReference type="ARBA" id="ARBA00023146"/>
    </source>
</evidence>
<dbReference type="GO" id="GO:0005829">
    <property type="term" value="C:cytosol"/>
    <property type="evidence" value="ECO:0007669"/>
    <property type="project" value="TreeGrafter"/>
</dbReference>
<keyword evidence="4 8" id="KW-0067">ATP-binding</keyword>
<dbReference type="NCBIfam" id="TIGR00211">
    <property type="entry name" value="glyS"/>
    <property type="match status" value="1"/>
</dbReference>
<reference evidence="9 10" key="1">
    <citation type="submission" date="2009-07" db="EMBL/GenBank/DDBJ databases">
        <authorList>
            <person name="Madupu R."/>
            <person name="Sebastian Y."/>
            <person name="Durkin A.S."/>
            <person name="Torralba M."/>
            <person name="Methe B."/>
            <person name="Sutton G.G."/>
            <person name="Strausberg R.L."/>
            <person name="Nelson K.E."/>
        </authorList>
    </citation>
    <scope>NUCLEOTIDE SEQUENCE [LARGE SCALE GENOMIC DNA]</scope>
    <source>
        <strain evidence="9 10">RM3268</strain>
    </source>
</reference>
<dbReference type="RefSeq" id="WP_005869154.1">
    <property type="nucleotide sequence ID" value="NZ_ACYG01000005.1"/>
</dbReference>
<dbReference type="EC" id="6.1.1.14" evidence="8"/>
<evidence type="ECO:0000256" key="1">
    <source>
        <dbReference type="ARBA" id="ARBA00008226"/>
    </source>
</evidence>
<dbReference type="InterPro" id="IPR006194">
    <property type="entry name" value="Gly-tRNA-synth_heterodimer"/>
</dbReference>
<comment type="catalytic activity">
    <reaction evidence="7 8">
        <text>tRNA(Gly) + glycine + ATP = glycyl-tRNA(Gly) + AMP + diphosphate</text>
        <dbReference type="Rhea" id="RHEA:16013"/>
        <dbReference type="Rhea" id="RHEA-COMP:9664"/>
        <dbReference type="Rhea" id="RHEA-COMP:9683"/>
        <dbReference type="ChEBI" id="CHEBI:30616"/>
        <dbReference type="ChEBI" id="CHEBI:33019"/>
        <dbReference type="ChEBI" id="CHEBI:57305"/>
        <dbReference type="ChEBI" id="CHEBI:78442"/>
        <dbReference type="ChEBI" id="CHEBI:78522"/>
        <dbReference type="ChEBI" id="CHEBI:456215"/>
        <dbReference type="EC" id="6.1.1.14"/>
    </reaction>
</comment>
<comment type="subunit">
    <text evidence="8">Tetramer of two alpha and two beta subunits.</text>
</comment>
<keyword evidence="8" id="KW-0963">Cytoplasm</keyword>
<dbReference type="eggNOG" id="COG0751">
    <property type="taxonomic scope" value="Bacteria"/>
</dbReference>
<gene>
    <name evidence="8 9" type="primary">glyS</name>
    <name evidence="9" type="ORF">CAMGR0001_2377</name>
</gene>
<keyword evidence="10" id="KW-1185">Reference proteome</keyword>
<keyword evidence="3 8" id="KW-0547">Nucleotide-binding</keyword>
<dbReference type="PANTHER" id="PTHR30075">
    <property type="entry name" value="GLYCYL-TRNA SYNTHETASE"/>
    <property type="match status" value="1"/>
</dbReference>
<dbReference type="HAMAP" id="MF_00255">
    <property type="entry name" value="Gly_tRNA_synth_beta"/>
    <property type="match status" value="1"/>
</dbReference>
<dbReference type="InterPro" id="IPR015944">
    <property type="entry name" value="Gly-tRNA-synth_bsu"/>
</dbReference>
<keyword evidence="6 8" id="KW-0030">Aminoacyl-tRNA synthetase</keyword>
<dbReference type="PANTHER" id="PTHR30075:SF2">
    <property type="entry name" value="GLYCINE--TRNA LIGASE, CHLOROPLASTIC_MITOCHONDRIAL 2"/>
    <property type="match status" value="1"/>
</dbReference>
<dbReference type="STRING" id="824.CGRAC_1331"/>
<dbReference type="OrthoDB" id="9775440at2"/>
<dbReference type="PROSITE" id="PS50861">
    <property type="entry name" value="AA_TRNA_LIGASE_II_GLYAB"/>
    <property type="match status" value="1"/>
</dbReference>
<dbReference type="GO" id="GO:0006426">
    <property type="term" value="P:glycyl-tRNA aminoacylation"/>
    <property type="evidence" value="ECO:0007669"/>
    <property type="project" value="UniProtKB-UniRule"/>
</dbReference>
<proteinExistence type="inferred from homology"/>
<evidence type="ECO:0000256" key="2">
    <source>
        <dbReference type="ARBA" id="ARBA00022598"/>
    </source>
</evidence>
<dbReference type="AlphaFoldDB" id="C8PE27"/>
<evidence type="ECO:0000256" key="5">
    <source>
        <dbReference type="ARBA" id="ARBA00022917"/>
    </source>
</evidence>
<evidence type="ECO:0000256" key="7">
    <source>
        <dbReference type="ARBA" id="ARBA00047937"/>
    </source>
</evidence>
<comment type="caution">
    <text evidence="9">The sequence shown here is derived from an EMBL/GenBank/DDBJ whole genome shotgun (WGS) entry which is preliminary data.</text>
</comment>
<comment type="similarity">
    <text evidence="1 8">Belongs to the class-II aminoacyl-tRNA synthetase family.</text>
</comment>